<name>A0A7W0BWJ3_9BACL</name>
<evidence type="ECO:0000313" key="8">
    <source>
        <dbReference type="EMBL" id="MBA2873008.1"/>
    </source>
</evidence>
<dbReference type="PANTHER" id="PTHR11360">
    <property type="entry name" value="MONOCARBOXYLATE TRANSPORTER"/>
    <property type="match status" value="1"/>
</dbReference>
<evidence type="ECO:0000256" key="4">
    <source>
        <dbReference type="ARBA" id="ARBA00022989"/>
    </source>
</evidence>
<dbReference type="Gene3D" id="1.20.1250.20">
    <property type="entry name" value="MFS general substrate transporter like domains"/>
    <property type="match status" value="2"/>
</dbReference>
<keyword evidence="2" id="KW-0813">Transport</keyword>
<evidence type="ECO:0000259" key="7">
    <source>
        <dbReference type="PROSITE" id="PS50850"/>
    </source>
</evidence>
<evidence type="ECO:0000256" key="6">
    <source>
        <dbReference type="SAM" id="Phobius"/>
    </source>
</evidence>
<feature type="transmembrane region" description="Helical" evidence="6">
    <location>
        <begin position="229"/>
        <end position="247"/>
    </location>
</feature>
<proteinExistence type="predicted"/>
<gene>
    <name evidence="8" type="ORF">HNQ85_003323</name>
</gene>
<dbReference type="RefSeq" id="WP_181538752.1">
    <property type="nucleotide sequence ID" value="NZ_JACDUU010000011.1"/>
</dbReference>
<feature type="transmembrane region" description="Helical" evidence="6">
    <location>
        <begin position="397"/>
        <end position="418"/>
    </location>
</feature>
<organism evidence="8 9">
    <name type="scientific">[Anoxybacillus] calidus</name>
    <dbReference type="NCBI Taxonomy" id="575178"/>
    <lineage>
        <taxon>Bacteria</taxon>
        <taxon>Bacillati</taxon>
        <taxon>Bacillota</taxon>
        <taxon>Bacilli</taxon>
        <taxon>Bacillales</taxon>
        <taxon>Anoxybacillaceae</taxon>
        <taxon>Paranoxybacillus</taxon>
    </lineage>
</organism>
<comment type="caution">
    <text evidence="8">The sequence shown here is derived from an EMBL/GenBank/DDBJ whole genome shotgun (WGS) entry which is preliminary data.</text>
</comment>
<protein>
    <submittedName>
        <fullName evidence="8">MFS family permease</fullName>
    </submittedName>
</protein>
<dbReference type="GO" id="GO:0022857">
    <property type="term" value="F:transmembrane transporter activity"/>
    <property type="evidence" value="ECO:0007669"/>
    <property type="project" value="InterPro"/>
</dbReference>
<feature type="transmembrane region" description="Helical" evidence="6">
    <location>
        <begin position="298"/>
        <end position="315"/>
    </location>
</feature>
<dbReference type="Proteomes" id="UP000580891">
    <property type="component" value="Unassembled WGS sequence"/>
</dbReference>
<feature type="transmembrane region" description="Helical" evidence="6">
    <location>
        <begin position="137"/>
        <end position="156"/>
    </location>
</feature>
<comment type="subcellular location">
    <subcellularLocation>
        <location evidence="1">Cell membrane</location>
        <topology evidence="1">Multi-pass membrane protein</topology>
    </subcellularLocation>
</comment>
<feature type="transmembrane region" description="Helical" evidence="6">
    <location>
        <begin position="46"/>
        <end position="65"/>
    </location>
</feature>
<dbReference type="InterPro" id="IPR050327">
    <property type="entry name" value="Proton-linked_MCT"/>
</dbReference>
<dbReference type="EMBL" id="JACDUU010000011">
    <property type="protein sequence ID" value="MBA2873008.1"/>
    <property type="molecule type" value="Genomic_DNA"/>
</dbReference>
<dbReference type="PROSITE" id="PS50850">
    <property type="entry name" value="MFS"/>
    <property type="match status" value="1"/>
</dbReference>
<dbReference type="GO" id="GO:0005886">
    <property type="term" value="C:plasma membrane"/>
    <property type="evidence" value="ECO:0007669"/>
    <property type="project" value="UniProtKB-SubCell"/>
</dbReference>
<feature type="transmembrane region" description="Helical" evidence="6">
    <location>
        <begin position="361"/>
        <end position="382"/>
    </location>
</feature>
<dbReference type="InterPro" id="IPR020846">
    <property type="entry name" value="MFS_dom"/>
</dbReference>
<evidence type="ECO:0000256" key="3">
    <source>
        <dbReference type="ARBA" id="ARBA00022692"/>
    </source>
</evidence>
<evidence type="ECO:0000256" key="1">
    <source>
        <dbReference type="ARBA" id="ARBA00004651"/>
    </source>
</evidence>
<feature type="transmembrane region" description="Helical" evidence="6">
    <location>
        <begin position="267"/>
        <end position="286"/>
    </location>
</feature>
<feature type="transmembrane region" description="Helical" evidence="6">
    <location>
        <begin position="327"/>
        <end position="349"/>
    </location>
</feature>
<keyword evidence="4 6" id="KW-1133">Transmembrane helix</keyword>
<evidence type="ECO:0000256" key="2">
    <source>
        <dbReference type="ARBA" id="ARBA00022448"/>
    </source>
</evidence>
<feature type="domain" description="Major facilitator superfamily (MFS) profile" evidence="7">
    <location>
        <begin position="10"/>
        <end position="418"/>
    </location>
</feature>
<feature type="transmembrane region" description="Helical" evidence="6">
    <location>
        <begin position="168"/>
        <end position="187"/>
    </location>
</feature>
<keyword evidence="3 6" id="KW-0812">Transmembrane</keyword>
<evidence type="ECO:0000313" key="9">
    <source>
        <dbReference type="Proteomes" id="UP000580891"/>
    </source>
</evidence>
<dbReference type="AlphaFoldDB" id="A0A7W0BWJ3"/>
<evidence type="ECO:0000256" key="5">
    <source>
        <dbReference type="ARBA" id="ARBA00023136"/>
    </source>
</evidence>
<keyword evidence="5 6" id="KW-0472">Membrane</keyword>
<feature type="transmembrane region" description="Helical" evidence="6">
    <location>
        <begin position="77"/>
        <end position="96"/>
    </location>
</feature>
<dbReference type="InterPro" id="IPR036259">
    <property type="entry name" value="MFS_trans_sf"/>
</dbReference>
<reference evidence="8 9" key="1">
    <citation type="submission" date="2020-07" db="EMBL/GenBank/DDBJ databases">
        <title>Genomic Encyclopedia of Type Strains, Phase IV (KMG-IV): sequencing the most valuable type-strain genomes for metagenomic binning, comparative biology and taxonomic classification.</title>
        <authorList>
            <person name="Goeker M."/>
        </authorList>
    </citation>
    <scope>NUCLEOTIDE SEQUENCE [LARGE SCALE GENOMIC DNA]</scope>
    <source>
        <strain evidence="8 9">DSM 25220</strain>
    </source>
</reference>
<dbReference type="CDD" id="cd17355">
    <property type="entry name" value="MFS_YcxA_like"/>
    <property type="match status" value="1"/>
</dbReference>
<accession>A0A7W0BWJ3</accession>
<dbReference type="SUPFAM" id="SSF103473">
    <property type="entry name" value="MFS general substrate transporter"/>
    <property type="match status" value="1"/>
</dbReference>
<feature type="transmembrane region" description="Helical" evidence="6">
    <location>
        <begin position="102"/>
        <end position="130"/>
    </location>
</feature>
<dbReference type="Pfam" id="PF07690">
    <property type="entry name" value="MFS_1"/>
    <property type="match status" value="1"/>
</dbReference>
<dbReference type="PANTHER" id="PTHR11360:SF284">
    <property type="entry name" value="EG:103B4.3 PROTEIN-RELATED"/>
    <property type="match status" value="1"/>
</dbReference>
<sequence length="421" mass="45985">MKRSFHYAWIVLLLAFIALLSAQGVRLSFGAFITPWEDEFHTNRGVISLISFISYAVFGLSQPYIGKLIDQHGVRKVLSFSILLIGLTTICTFFINSPWQLMILYGVVASVGFGGASNVAGSVVIANWFVEKRGFALGLMSAGTAAGQLLLVPFSLFLIEQFGWKHTVLLLGSFLTIIVFPLIFLFIRTSPSEKGTTAYGEVESTKIEIKKNEQKESVSILKLFKTKPFLFLLLPFFVCGVTTSGLIDTHLIPFAQVCGFSPTLTGTAVSLLAAFNILGTIVSGHLADRLSCKNMLSFLYGARAISIAILLIIVHETSFFNFFISQSYLLLLFAISFGIVDFATVAPTVKLATEYFKHLSVGVVIGWLFLSHQIGSAIGSYIPGLLYDVTGNYDISFIYSIILLLGASALSFLLPAVVNNK</sequence>
<dbReference type="InterPro" id="IPR011701">
    <property type="entry name" value="MFS"/>
</dbReference>
<keyword evidence="9" id="KW-1185">Reference proteome</keyword>